<dbReference type="Proteomes" id="UP000054558">
    <property type="component" value="Unassembled WGS sequence"/>
</dbReference>
<evidence type="ECO:0000256" key="12">
    <source>
        <dbReference type="ARBA" id="ARBA00081993"/>
    </source>
</evidence>
<keyword evidence="19" id="KW-1185">Reference proteome</keyword>
<dbReference type="InterPro" id="IPR038438">
    <property type="entry name" value="PepN_Ig-like_sf"/>
</dbReference>
<dbReference type="Pfam" id="PF11940">
    <property type="entry name" value="DUF3458"/>
    <property type="match status" value="1"/>
</dbReference>
<dbReference type="InterPro" id="IPR037144">
    <property type="entry name" value="Peptidase_M1_pepN_C_sf"/>
</dbReference>
<dbReference type="InterPro" id="IPR027268">
    <property type="entry name" value="Peptidase_M4/M1_CTD_sf"/>
</dbReference>
<dbReference type="Pfam" id="PF17432">
    <property type="entry name" value="DUF3458_C"/>
    <property type="match status" value="1"/>
</dbReference>
<evidence type="ECO:0000256" key="10">
    <source>
        <dbReference type="ARBA" id="ARBA00066316"/>
    </source>
</evidence>
<dbReference type="Gene3D" id="1.25.50.10">
    <property type="entry name" value="Peptidase M1, alanyl aminopeptidase, C-terminal domain"/>
    <property type="match status" value="1"/>
</dbReference>
<comment type="similarity">
    <text evidence="2">Belongs to the peptidase M1 family.</text>
</comment>
<evidence type="ECO:0000259" key="14">
    <source>
        <dbReference type="Pfam" id="PF01433"/>
    </source>
</evidence>
<evidence type="ECO:0000256" key="7">
    <source>
        <dbReference type="ARBA" id="ARBA00022833"/>
    </source>
</evidence>
<dbReference type="EC" id="3.4.11.14" evidence="10"/>
<comment type="catalytic activity">
    <reaction evidence="9">
        <text>Release of an N-terminal amino acid, preferentially alanine, from a wide range of peptides, amides and arylamides.</text>
        <dbReference type="EC" id="3.4.11.14"/>
    </reaction>
</comment>
<dbReference type="InterPro" id="IPR012779">
    <property type="entry name" value="Peptidase_M1_pepN"/>
</dbReference>
<keyword evidence="3" id="KW-0031">Aminopeptidase</keyword>
<evidence type="ECO:0000256" key="3">
    <source>
        <dbReference type="ARBA" id="ARBA00022438"/>
    </source>
</evidence>
<evidence type="ECO:0000256" key="9">
    <source>
        <dbReference type="ARBA" id="ARBA00052895"/>
    </source>
</evidence>
<comment type="cofactor">
    <cofactor evidence="1">
        <name>Zn(2+)</name>
        <dbReference type="ChEBI" id="CHEBI:29105"/>
    </cofactor>
</comment>
<evidence type="ECO:0000313" key="19">
    <source>
        <dbReference type="Proteomes" id="UP000054558"/>
    </source>
</evidence>
<dbReference type="InterPro" id="IPR024601">
    <property type="entry name" value="Peptidase_M1_pepN_C"/>
</dbReference>
<organism evidence="18 19">
    <name type="scientific">Klebsormidium nitens</name>
    <name type="common">Green alga</name>
    <name type="synonym">Ulothrix nitens</name>
    <dbReference type="NCBI Taxonomy" id="105231"/>
    <lineage>
        <taxon>Eukaryota</taxon>
        <taxon>Viridiplantae</taxon>
        <taxon>Streptophyta</taxon>
        <taxon>Klebsormidiophyceae</taxon>
        <taxon>Klebsormidiales</taxon>
        <taxon>Klebsormidiaceae</taxon>
        <taxon>Klebsormidium</taxon>
    </lineage>
</organism>
<dbReference type="Gene3D" id="2.60.40.1730">
    <property type="entry name" value="tricorn interacting facor f3 domain"/>
    <property type="match status" value="1"/>
</dbReference>
<evidence type="ECO:0000256" key="11">
    <source>
        <dbReference type="ARBA" id="ARBA00074113"/>
    </source>
</evidence>
<dbReference type="SUPFAM" id="SSF55486">
    <property type="entry name" value="Metalloproteases ('zincins'), catalytic domain"/>
    <property type="match status" value="1"/>
</dbReference>
<dbReference type="PANTHER" id="PTHR46322:SF1">
    <property type="entry name" value="PUROMYCIN-SENSITIVE AMINOPEPTIDASE"/>
    <property type="match status" value="1"/>
</dbReference>
<feature type="domain" description="Peptidase M1 membrane alanine aminopeptidase" evidence="14">
    <location>
        <begin position="316"/>
        <end position="527"/>
    </location>
</feature>
<keyword evidence="7" id="KW-0862">Zinc</keyword>
<evidence type="ECO:0000259" key="15">
    <source>
        <dbReference type="Pfam" id="PF11940"/>
    </source>
</evidence>
<dbReference type="STRING" id="105231.A0A1Y1I356"/>
<keyword evidence="4" id="KW-0645">Protease</keyword>
<dbReference type="Pfam" id="PF01433">
    <property type="entry name" value="Peptidase_M1"/>
    <property type="match status" value="1"/>
</dbReference>
<keyword evidence="5" id="KW-0479">Metal-binding</keyword>
<dbReference type="FunFam" id="2.60.40.1840:FF:000001">
    <property type="entry name" value="Aminopeptidase N"/>
    <property type="match status" value="1"/>
</dbReference>
<dbReference type="GO" id="GO:0016285">
    <property type="term" value="F:alanyl aminopeptidase activity"/>
    <property type="evidence" value="ECO:0007669"/>
    <property type="project" value="UniProtKB-EC"/>
</dbReference>
<evidence type="ECO:0000256" key="13">
    <source>
        <dbReference type="SAM" id="MobiDB-lite"/>
    </source>
</evidence>
<dbReference type="Gene3D" id="2.60.40.1840">
    <property type="match status" value="1"/>
</dbReference>
<dbReference type="Gene3D" id="3.30.2010.30">
    <property type="match status" value="1"/>
</dbReference>
<evidence type="ECO:0000259" key="17">
    <source>
        <dbReference type="Pfam" id="PF17900"/>
    </source>
</evidence>
<evidence type="ECO:0000256" key="8">
    <source>
        <dbReference type="ARBA" id="ARBA00023049"/>
    </source>
</evidence>
<dbReference type="EMBL" id="DF237136">
    <property type="protein sequence ID" value="GAQ84392.1"/>
    <property type="molecule type" value="Genomic_DNA"/>
</dbReference>
<gene>
    <name evidence="18" type="ORF">KFL_001870130</name>
</gene>
<keyword evidence="8" id="KW-0482">Metalloprotease</keyword>
<dbReference type="InterPro" id="IPR014782">
    <property type="entry name" value="Peptidase_M1_dom"/>
</dbReference>
<reference evidence="18 19" key="1">
    <citation type="journal article" date="2014" name="Nat. Commun.">
        <title>Klebsormidium flaccidum genome reveals primary factors for plant terrestrial adaptation.</title>
        <authorList>
            <person name="Hori K."/>
            <person name="Maruyama F."/>
            <person name="Fujisawa T."/>
            <person name="Togashi T."/>
            <person name="Yamamoto N."/>
            <person name="Seo M."/>
            <person name="Sato S."/>
            <person name="Yamada T."/>
            <person name="Mori H."/>
            <person name="Tajima N."/>
            <person name="Moriyama T."/>
            <person name="Ikeuchi M."/>
            <person name="Watanabe M."/>
            <person name="Wada H."/>
            <person name="Kobayashi K."/>
            <person name="Saito M."/>
            <person name="Masuda T."/>
            <person name="Sasaki-Sekimoto Y."/>
            <person name="Mashiguchi K."/>
            <person name="Awai K."/>
            <person name="Shimojima M."/>
            <person name="Masuda S."/>
            <person name="Iwai M."/>
            <person name="Nobusawa T."/>
            <person name="Narise T."/>
            <person name="Kondo S."/>
            <person name="Saito H."/>
            <person name="Sato R."/>
            <person name="Murakawa M."/>
            <person name="Ihara Y."/>
            <person name="Oshima-Yamada Y."/>
            <person name="Ohtaka K."/>
            <person name="Satoh M."/>
            <person name="Sonobe K."/>
            <person name="Ishii M."/>
            <person name="Ohtani R."/>
            <person name="Kanamori-Sato M."/>
            <person name="Honoki R."/>
            <person name="Miyazaki D."/>
            <person name="Mochizuki H."/>
            <person name="Umetsu J."/>
            <person name="Higashi K."/>
            <person name="Shibata D."/>
            <person name="Kamiya Y."/>
            <person name="Sato N."/>
            <person name="Nakamura Y."/>
            <person name="Tabata S."/>
            <person name="Ida S."/>
            <person name="Kurokawa K."/>
            <person name="Ohta H."/>
        </authorList>
    </citation>
    <scope>NUCLEOTIDE SEQUENCE [LARGE SCALE GENOMIC DNA]</scope>
    <source>
        <strain evidence="18 19">NIES-2285</strain>
    </source>
</reference>
<evidence type="ECO:0000256" key="1">
    <source>
        <dbReference type="ARBA" id="ARBA00001947"/>
    </source>
</evidence>
<proteinExistence type="inferred from homology"/>
<dbReference type="InterPro" id="IPR042097">
    <property type="entry name" value="Aminopeptidase_N-like_N_sf"/>
</dbReference>
<dbReference type="OrthoDB" id="10031169at2759"/>
<feature type="domain" description="Peptidase M1 alanyl aminopeptidase Ig-like fold" evidence="15">
    <location>
        <begin position="535"/>
        <end position="645"/>
    </location>
</feature>
<dbReference type="NCBIfam" id="TIGR02414">
    <property type="entry name" value="pepN_proteo"/>
    <property type="match status" value="1"/>
</dbReference>
<dbReference type="Gene3D" id="1.10.390.10">
    <property type="entry name" value="Neutral Protease Domain 2"/>
    <property type="match status" value="1"/>
</dbReference>
<dbReference type="GO" id="GO:0006508">
    <property type="term" value="P:proteolysis"/>
    <property type="evidence" value="ECO:0007669"/>
    <property type="project" value="UniProtKB-KW"/>
</dbReference>
<keyword evidence="6" id="KW-0378">Hydrolase</keyword>
<feature type="domain" description="Peptidase M1 alanyl aminopeptidase C-terminal" evidence="16">
    <location>
        <begin position="649"/>
        <end position="971"/>
    </location>
</feature>
<dbReference type="SUPFAM" id="SSF63737">
    <property type="entry name" value="Leukotriene A4 hydrolase N-terminal domain"/>
    <property type="match status" value="1"/>
</dbReference>
<dbReference type="PANTHER" id="PTHR46322">
    <property type="entry name" value="PUROMYCIN-SENSITIVE AMINOPEPTIDASE"/>
    <property type="match status" value="1"/>
</dbReference>
<accession>A0A1Y1I356</accession>
<dbReference type="AlphaFoldDB" id="A0A1Y1I356"/>
<dbReference type="FunFam" id="1.25.50.10:FF:000002">
    <property type="entry name" value="Puromycin-sensitive aminopeptidase"/>
    <property type="match status" value="1"/>
</dbReference>
<feature type="domain" description="Aminopeptidase N-like N-terminal" evidence="17">
    <location>
        <begin position="150"/>
        <end position="277"/>
    </location>
</feature>
<evidence type="ECO:0000256" key="6">
    <source>
        <dbReference type="ARBA" id="ARBA00022801"/>
    </source>
</evidence>
<sequence>MQAGAAIVRRCARSFLRTPPKQTRTVLSTSRPFRSSETLSGQGLRPSQASIVPTSLFAALPSMAPNVERTQMTVATQAAAEPVEKKEAPKPIFLKDYRAPDYLFDKVNLTFELGEDYTTVTSSILVRPSHSGGSPPLILDGAEPKDLELVNVKVNGKALQTGDFERSQKKLTIVSPPAEAYTLEIETKIQPQNNTALEGLYKTSGNFCTQCEAEGFRRITFYQDRPDVMARYTVRIEGDAARYPVLLSNGNLAEQGDLEGGRHYAVWEDPFVKPCYLFALVAGQLTHTEDKFVTMSGKEVTLRIYVQEHNKDKTAYAMRSLQAAMKWDEDTFGREYDLDLFNIVAVDDFNMGAMENKSLNIFNSRLVLATPETATDGDYTSIEGVVGHEYFHNWTGNRVTCRDWFQLSLKEGLTVYRDQEFTSDMTSRAVTRIGDVQRLRMAQFPEDAGPMAHPVRPQSYIKMDNFYTLTVYEKGAEVVRMYETLLGKAGFRKGMDLYFERHDGQAVTCDDFLAAMRDANGADLGTFPLWYQQAGTPRLSITTHYDEAAKTFTLTTKQEVPPSAGQPVKQPMLLPVTVGLLGPDGADLPLSSVNGRPLAGPDGAAPTSTVLRVDQAEQTFTFDNIPARPVPSLLRNFSAPVRLTSDVTDEQLIFLLAHDSDPFNRWEAAQTLARKLMLDLVGKAQKGDTLQLAPAFVAALKDVLTDAALDKAFIARAISLPSQSELADMMAVADPDAIHAVHKFVTRTIAAELRAELQHAVDSNRTRDAYSPDTASKARRALKNTALGYLASLNEADITDMALADFRSSTNMTDQLAALAALAVNPGEARDTALAEFYEQWKGDGLVMNKWLGIQAASSLPGNVAHVRSLLEHPAFDMKNPNKVYALVGGFASAAVNFHARDGSGYEFLAEQVLKLDKINAQVASRMVSAFTRWRRYDDDRQSKAKAQLERIVRTEGLSENVYEIVSKSLEPAS</sequence>
<protein>
    <recommendedName>
        <fullName evidence="11">Puromycin-sensitive aminopeptidase</fullName>
        <ecNumber evidence="10">3.4.11.14</ecNumber>
    </recommendedName>
    <alternativeName>
        <fullName evidence="12">Cytosol alanyl aminopeptidase</fullName>
    </alternativeName>
</protein>
<name>A0A1Y1I356_KLENI</name>
<evidence type="ECO:0000259" key="16">
    <source>
        <dbReference type="Pfam" id="PF17432"/>
    </source>
</evidence>
<dbReference type="FunFam" id="1.10.390.10:FF:000002">
    <property type="entry name" value="Aminopeptidase N"/>
    <property type="match status" value="1"/>
</dbReference>
<dbReference type="PRINTS" id="PR00756">
    <property type="entry name" value="ALADIPTASE"/>
</dbReference>
<evidence type="ECO:0000313" key="18">
    <source>
        <dbReference type="EMBL" id="GAQ84392.1"/>
    </source>
</evidence>
<dbReference type="InterPro" id="IPR045357">
    <property type="entry name" value="Aminopeptidase_N-like_N"/>
</dbReference>
<evidence type="ECO:0000256" key="2">
    <source>
        <dbReference type="ARBA" id="ARBA00010136"/>
    </source>
</evidence>
<evidence type="ECO:0000256" key="5">
    <source>
        <dbReference type="ARBA" id="ARBA00022723"/>
    </source>
</evidence>
<dbReference type="InterPro" id="IPR001930">
    <property type="entry name" value="Peptidase_M1"/>
</dbReference>
<dbReference type="CDD" id="cd09600">
    <property type="entry name" value="M1_APN"/>
    <property type="match status" value="1"/>
</dbReference>
<dbReference type="FunFam" id="2.60.40.1730:FF:000005">
    <property type="entry name" value="Aminopeptidase N"/>
    <property type="match status" value="1"/>
</dbReference>
<dbReference type="InterPro" id="IPR035414">
    <property type="entry name" value="Peptidase_M1_pepN_Ig-like"/>
</dbReference>
<dbReference type="GO" id="GO:0008237">
    <property type="term" value="F:metallopeptidase activity"/>
    <property type="evidence" value="ECO:0007669"/>
    <property type="project" value="UniProtKB-KW"/>
</dbReference>
<dbReference type="GO" id="GO:0008270">
    <property type="term" value="F:zinc ion binding"/>
    <property type="evidence" value="ECO:0007669"/>
    <property type="project" value="InterPro"/>
</dbReference>
<dbReference type="FunFam" id="3.30.2010.30:FF:000002">
    <property type="entry name" value="Putative aminopeptidase N"/>
    <property type="match status" value="1"/>
</dbReference>
<evidence type="ECO:0000256" key="4">
    <source>
        <dbReference type="ARBA" id="ARBA00022670"/>
    </source>
</evidence>
<dbReference type="Pfam" id="PF17900">
    <property type="entry name" value="Peptidase_M1_N"/>
    <property type="match status" value="1"/>
</dbReference>
<dbReference type="OMA" id="FKRWYSQ"/>
<feature type="region of interest" description="Disordered" evidence="13">
    <location>
        <begin position="21"/>
        <end position="46"/>
    </location>
</feature>